<name>A0ABM1TD69_LIMPO</name>
<feature type="repeat" description="CHCR" evidence="8">
    <location>
        <begin position="104"/>
        <end position="253"/>
    </location>
</feature>
<dbReference type="GeneID" id="106469566"/>
<dbReference type="PANTHER" id="PTHR23323">
    <property type="entry name" value="VACUOLAR PROTEIN SORTING-ASSOCIATED PROTEIN"/>
    <property type="match status" value="1"/>
</dbReference>
<keyword evidence="2" id="KW-0813">Transport</keyword>
<dbReference type="InterPro" id="IPR016024">
    <property type="entry name" value="ARM-type_fold"/>
</dbReference>
<accession>A0ABM1TD69</accession>
<keyword evidence="11" id="KW-1185">Reference proteome</keyword>
<organism evidence="11 12">
    <name type="scientific">Limulus polyphemus</name>
    <name type="common">Atlantic horseshoe crab</name>
    <dbReference type="NCBI Taxonomy" id="6850"/>
    <lineage>
        <taxon>Eukaryota</taxon>
        <taxon>Metazoa</taxon>
        <taxon>Ecdysozoa</taxon>
        <taxon>Arthropoda</taxon>
        <taxon>Chelicerata</taxon>
        <taxon>Merostomata</taxon>
        <taxon>Xiphosura</taxon>
        <taxon>Limulidae</taxon>
        <taxon>Limulus</taxon>
    </lineage>
</organism>
<dbReference type="InterPro" id="IPR000547">
    <property type="entry name" value="Clathrin_H-chain/VPS_repeat"/>
</dbReference>
<reference evidence="12" key="1">
    <citation type="submission" date="2025-08" db="UniProtKB">
        <authorList>
            <consortium name="RefSeq"/>
        </authorList>
    </citation>
    <scope>IDENTIFICATION</scope>
    <source>
        <tissue evidence="12">Muscle</tissue>
    </source>
</reference>
<gene>
    <name evidence="12" type="primary">LOC106469566</name>
</gene>
<evidence type="ECO:0000259" key="10">
    <source>
        <dbReference type="Pfam" id="PF23341"/>
    </source>
</evidence>
<keyword evidence="7" id="KW-0472">Membrane</keyword>
<dbReference type="CDD" id="cd16688">
    <property type="entry name" value="RING-H2_Vps11"/>
    <property type="match status" value="1"/>
</dbReference>
<evidence type="ECO:0000256" key="1">
    <source>
        <dbReference type="ARBA" id="ARBA00004492"/>
    </source>
</evidence>
<feature type="domain" description="PEP5/VPS11 N-terminal" evidence="10">
    <location>
        <begin position="1"/>
        <end position="47"/>
    </location>
</feature>
<keyword evidence="9" id="KW-0175">Coiled coil</keyword>
<dbReference type="InterPro" id="IPR057308">
    <property type="entry name" value="CHCR_PEP5_VPS11"/>
</dbReference>
<dbReference type="PANTHER" id="PTHR23323:SF24">
    <property type="entry name" value="VACUOLAR PROTEIN SORTING-ASSOCIATED PROTEIN 11 HOMOLOG"/>
    <property type="match status" value="1"/>
</dbReference>
<evidence type="ECO:0000256" key="4">
    <source>
        <dbReference type="ARBA" id="ARBA00022771"/>
    </source>
</evidence>
<evidence type="ECO:0000256" key="8">
    <source>
        <dbReference type="PROSITE-ProRule" id="PRU01006"/>
    </source>
</evidence>
<keyword evidence="4" id="KW-0863">Zinc-finger</keyword>
<dbReference type="Proteomes" id="UP000694941">
    <property type="component" value="Unplaced"/>
</dbReference>
<feature type="coiled-coil region" evidence="9">
    <location>
        <begin position="485"/>
        <end position="519"/>
    </location>
</feature>
<protein>
    <submittedName>
        <fullName evidence="12">Vacuolar protein sorting-associated protein 11 homolog</fullName>
    </submittedName>
</protein>
<evidence type="ECO:0000313" key="12">
    <source>
        <dbReference type="RefSeq" id="XP_022253825.1"/>
    </source>
</evidence>
<keyword evidence="5" id="KW-0862">Zinc</keyword>
<evidence type="ECO:0000256" key="7">
    <source>
        <dbReference type="ARBA" id="ARBA00023136"/>
    </source>
</evidence>
<dbReference type="InterPro" id="IPR057307">
    <property type="entry name" value="PEP5_VPS11_N"/>
</dbReference>
<dbReference type="SUPFAM" id="SSF48371">
    <property type="entry name" value="ARM repeat"/>
    <property type="match status" value="1"/>
</dbReference>
<dbReference type="Pfam" id="PF23356">
    <property type="entry name" value="TPR_PEP5_VPS11"/>
    <property type="match status" value="1"/>
</dbReference>
<keyword evidence="6" id="KW-0653">Protein transport</keyword>
<proteinExistence type="predicted"/>
<sequence>MNIVTVYDIQNKFIAYSAPMPGVVDVFSEWGTLYILAHDGKLYNLQEKDTQSKLDMLFKKNQYVLAISLAKSQQYDEDGLIDIFRQYGDHLYCKGDHDGAITQYIKTIGKLEASYVIRKFLDAQRIHNLTAYLQALHKKGLATEDHTTLLLNCYTKLKDNNKLDEFIMTKDREVDFDVEIAMKVCRQAGYYTHALYLAQKHEQHDWYLKIQLEDHKDYNKALDYIAKLDFYQAEENMKRYGKILMSQVPEPTTELLKKLCTDYKPSNAEGTFCSSTFLVDQNSLYGSGVVDNEINKSSPEEFIHIFVNNSKKLMEFLEMKVEPRSSSALVYNTLLELYLHNYNHETDESNKKECEQKIMDMLSNPEARYHVDQALVLCQMNSFKPGILHLYEKEKLYQQILAYHIEHKDYENVIKTCERFGNYDPMLWVQALWFFSQTTEDKFLMSVLSQIEKKKLLPPIMVVNIMSRSHTATLAAIKDYLIRYLQQENDRISENERLIRQYREETQKLRNQMEEMRTNARIFQVSKCSGCSHQLELPSVHFLCGHSYHQQ</sequence>
<evidence type="ECO:0000256" key="6">
    <source>
        <dbReference type="ARBA" id="ARBA00022927"/>
    </source>
</evidence>
<dbReference type="Pfam" id="PF23341">
    <property type="entry name" value="PEP5_VPS11_N"/>
    <property type="match status" value="1"/>
</dbReference>
<dbReference type="RefSeq" id="XP_022253825.1">
    <property type="nucleotide sequence ID" value="XM_022398117.1"/>
</dbReference>
<dbReference type="InterPro" id="IPR011990">
    <property type="entry name" value="TPR-like_helical_dom_sf"/>
</dbReference>
<evidence type="ECO:0000256" key="5">
    <source>
        <dbReference type="ARBA" id="ARBA00022833"/>
    </source>
</evidence>
<dbReference type="Gene3D" id="1.25.40.10">
    <property type="entry name" value="Tetratricopeptide repeat domain"/>
    <property type="match status" value="2"/>
</dbReference>
<keyword evidence="3" id="KW-0479">Metal-binding</keyword>
<evidence type="ECO:0000256" key="3">
    <source>
        <dbReference type="ARBA" id="ARBA00022723"/>
    </source>
</evidence>
<evidence type="ECO:0000256" key="9">
    <source>
        <dbReference type="SAM" id="Coils"/>
    </source>
</evidence>
<evidence type="ECO:0000313" key="11">
    <source>
        <dbReference type="Proteomes" id="UP000694941"/>
    </source>
</evidence>
<evidence type="ECO:0000256" key="2">
    <source>
        <dbReference type="ARBA" id="ARBA00022448"/>
    </source>
</evidence>
<comment type="subcellular location">
    <subcellularLocation>
        <location evidence="1">Late endosome membrane</location>
        <topology evidence="1">Peripheral membrane protein</topology>
        <orientation evidence="1">Cytoplasmic side</orientation>
    </subcellularLocation>
</comment>
<dbReference type="PROSITE" id="PS50236">
    <property type="entry name" value="CHCR"/>
    <property type="match status" value="2"/>
</dbReference>
<feature type="repeat" description="CHCR" evidence="8">
    <location>
        <begin position="278"/>
        <end position="444"/>
    </location>
</feature>